<comment type="caution">
    <text evidence="4">The sequence shown here is derived from an EMBL/GenBank/DDBJ whole genome shotgun (WGS) entry which is preliminary data.</text>
</comment>
<evidence type="ECO:0000256" key="1">
    <source>
        <dbReference type="SAM" id="SignalP"/>
    </source>
</evidence>
<evidence type="ECO:0000259" key="2">
    <source>
        <dbReference type="Pfam" id="PF01841"/>
    </source>
</evidence>
<protein>
    <recommendedName>
        <fullName evidence="6">DUF3857 domain-containing protein</fullName>
    </recommendedName>
</protein>
<accession>A0A1Q9QXR9</accession>
<feature type="signal peptide" evidence="1">
    <location>
        <begin position="1"/>
        <end position="26"/>
    </location>
</feature>
<evidence type="ECO:0000313" key="4">
    <source>
        <dbReference type="EMBL" id="OLS59946.1"/>
    </source>
</evidence>
<dbReference type="InterPro" id="IPR024618">
    <property type="entry name" value="DUF3857"/>
</dbReference>
<dbReference type="Gene3D" id="2.60.120.1130">
    <property type="match status" value="1"/>
</dbReference>
<dbReference type="Proteomes" id="UP000186736">
    <property type="component" value="Unassembled WGS sequence"/>
</dbReference>
<dbReference type="RefSeq" id="WP_075805890.1">
    <property type="nucleotide sequence ID" value="NZ_MKZO01000058.1"/>
</dbReference>
<evidence type="ECO:0000313" key="5">
    <source>
        <dbReference type="Proteomes" id="UP000186736"/>
    </source>
</evidence>
<feature type="chain" id="PRO_5012254977" description="DUF3857 domain-containing protein" evidence="1">
    <location>
        <begin position="27"/>
        <end position="619"/>
    </location>
</feature>
<sequence length="619" mass="68370">MKWLVSRPAHWLGLLFCLFTLNLAQAAEDGRDRSVTVEQDARQYRVEADGSYDLRHELVFRIEEERAIKTTAQQSLPYNRTLETLEVVEAYTEKPDGRKVQVSAEQIKEQQQQASADAPMFLDSLVKVVIFPEVAVGDRLVLSYKRHRNTALFPGQFEDTVFPYIYPVKQMSVVYDLPAALALHADAHDFKASSPQAGTGRKVWRWDYQHDAQPRMELGSVSYSDYGQYLAVSTFASYESFAKAYAERSQFEVTPAIAELAKSLTAKVSDPRAKALVLSDWVRKNVRFVAVYIGAGGVVPHAAETVLNNRYGDCKDHVALLGALLAAVDIHSTPALINLGNAYQLPKVPTLGVINHAITYIPTLDLYLDPTMKGIAAGFLPLPDMDKPVVLIDSGTLARTPKTQPSSVKSRTTFSIAENGEADFSSDSVIEGWGAELNRYGLRNMAPGERDMLVQRILSSYGHSGIGRVEGKKLDKQGHGFQMQISGHLRNLVNLPGPIGVPTLSSFAGGIAQNAQGFISEKVRKQPFLCISSVSEEQARFDFPADVQIIATPKPVSLKTASLDYSAAYRREGNSVVVTRRMDFRNDGSTCTPEQLRDLMPTVEVLIKDLNSQVIVQQS</sequence>
<dbReference type="SUPFAM" id="SSF54001">
    <property type="entry name" value="Cysteine proteinases"/>
    <property type="match status" value="1"/>
</dbReference>
<dbReference type="AlphaFoldDB" id="A0A1Q9QXR9"/>
<dbReference type="InterPro" id="IPR038765">
    <property type="entry name" value="Papain-like_cys_pep_sf"/>
</dbReference>
<reference evidence="4 5" key="1">
    <citation type="submission" date="2016-10" db="EMBL/GenBank/DDBJ databases">
        <title>Genome Sequence of Pseudomonas putida GM4FR.</title>
        <authorList>
            <person name="Poehlein A."/>
            <person name="Wemheuer F."/>
            <person name="Hollensteiner J."/>
            <person name="Wemheuer B."/>
        </authorList>
    </citation>
    <scope>NUCLEOTIDE SEQUENCE [LARGE SCALE GENOMIC DNA]</scope>
    <source>
        <strain evidence="4 5">GM4FR</strain>
    </source>
</reference>
<feature type="domain" description="DUF3857" evidence="3">
    <location>
        <begin position="48"/>
        <end position="210"/>
    </location>
</feature>
<dbReference type="Gene3D" id="2.60.40.3140">
    <property type="match status" value="1"/>
</dbReference>
<name>A0A1Q9QXR9_PSEPU</name>
<feature type="domain" description="Transglutaminase-like" evidence="2">
    <location>
        <begin position="259"/>
        <end position="332"/>
    </location>
</feature>
<evidence type="ECO:0000259" key="3">
    <source>
        <dbReference type="Pfam" id="PF12969"/>
    </source>
</evidence>
<keyword evidence="1" id="KW-0732">Signal</keyword>
<gene>
    <name evidence="4" type="ORF">PSEMO_52540</name>
</gene>
<evidence type="ECO:0008006" key="6">
    <source>
        <dbReference type="Google" id="ProtNLM"/>
    </source>
</evidence>
<dbReference type="OrthoDB" id="103430at2"/>
<dbReference type="Pfam" id="PF01841">
    <property type="entry name" value="Transglut_core"/>
    <property type="match status" value="1"/>
</dbReference>
<organism evidence="4 5">
    <name type="scientific">Pseudomonas putida</name>
    <name type="common">Arthrobacter siderocapsulatus</name>
    <dbReference type="NCBI Taxonomy" id="303"/>
    <lineage>
        <taxon>Bacteria</taxon>
        <taxon>Pseudomonadati</taxon>
        <taxon>Pseudomonadota</taxon>
        <taxon>Gammaproteobacteria</taxon>
        <taxon>Pseudomonadales</taxon>
        <taxon>Pseudomonadaceae</taxon>
        <taxon>Pseudomonas</taxon>
    </lineage>
</organism>
<dbReference type="Gene3D" id="3.10.620.30">
    <property type="match status" value="1"/>
</dbReference>
<dbReference type="InterPro" id="IPR002931">
    <property type="entry name" value="Transglutaminase-like"/>
</dbReference>
<dbReference type="Pfam" id="PF12969">
    <property type="entry name" value="DUF3857"/>
    <property type="match status" value="1"/>
</dbReference>
<proteinExistence type="predicted"/>
<dbReference type="EMBL" id="MKZO01000058">
    <property type="protein sequence ID" value="OLS59946.1"/>
    <property type="molecule type" value="Genomic_DNA"/>
</dbReference>